<dbReference type="PANTHER" id="PTHR36985">
    <property type="entry name" value="TRANSLOCATION AND ASSEMBLY MODULE SUBUNIT TAMB"/>
    <property type="match status" value="1"/>
</dbReference>
<reference evidence="6 7" key="1">
    <citation type="submission" date="2018-06" db="EMBL/GenBank/DDBJ databases">
        <authorList>
            <consortium name="Pathogen Informatics"/>
            <person name="Doyle S."/>
        </authorList>
    </citation>
    <scope>NUCLEOTIDE SEQUENCE [LARGE SCALE GENOMIC DNA]</scope>
    <source>
        <strain evidence="6 7">NCTC10429</strain>
    </source>
</reference>
<evidence type="ECO:0000313" key="7">
    <source>
        <dbReference type="Proteomes" id="UP000254088"/>
    </source>
</evidence>
<comment type="subcellular location">
    <subcellularLocation>
        <location evidence="1">Membrane</location>
        <topology evidence="1">Single-pass membrane protein</topology>
    </subcellularLocation>
</comment>
<dbReference type="PANTHER" id="PTHR36985:SF1">
    <property type="entry name" value="TRANSLOCATION AND ASSEMBLY MODULE SUBUNIT TAMB"/>
    <property type="match status" value="1"/>
</dbReference>
<evidence type="ECO:0000259" key="5">
    <source>
        <dbReference type="Pfam" id="PF04357"/>
    </source>
</evidence>
<dbReference type="AlphaFoldDB" id="A0A377E383"/>
<dbReference type="Proteomes" id="UP000254088">
    <property type="component" value="Unassembled WGS sequence"/>
</dbReference>
<keyword evidence="4" id="KW-0472">Membrane</keyword>
<sequence>MTSMLIGLGVAQSGQIVGKIGETFGVSNLALDTQGVGDSSQVVVSGYVLPGLQVKYGVGIFDSIATLTLRYRLMPKLYLEAVSGVDQALDLLYQFEF</sequence>
<protein>
    <submittedName>
        <fullName evidence="6">Translocation and assembly module for autotransporter export, inner membrane subunit</fullName>
    </submittedName>
</protein>
<dbReference type="GO" id="GO:0005886">
    <property type="term" value="C:plasma membrane"/>
    <property type="evidence" value="ECO:0007669"/>
    <property type="project" value="InterPro"/>
</dbReference>
<feature type="domain" description="Translocation and assembly module TamB C-terminal" evidence="5">
    <location>
        <begin position="2"/>
        <end position="97"/>
    </location>
</feature>
<accession>A0A377E383</accession>
<evidence type="ECO:0000256" key="4">
    <source>
        <dbReference type="ARBA" id="ARBA00023136"/>
    </source>
</evidence>
<evidence type="ECO:0000256" key="2">
    <source>
        <dbReference type="ARBA" id="ARBA00022692"/>
    </source>
</evidence>
<proteinExistence type="predicted"/>
<organism evidence="6 7">
    <name type="scientific">Escherichia coli</name>
    <dbReference type="NCBI Taxonomy" id="562"/>
    <lineage>
        <taxon>Bacteria</taxon>
        <taxon>Pseudomonadati</taxon>
        <taxon>Pseudomonadota</taxon>
        <taxon>Gammaproteobacteria</taxon>
        <taxon>Enterobacterales</taxon>
        <taxon>Enterobacteriaceae</taxon>
        <taxon>Escherichia</taxon>
    </lineage>
</organism>
<dbReference type="EMBL" id="UGEX01000002">
    <property type="protein sequence ID" value="STM58038.1"/>
    <property type="molecule type" value="Genomic_DNA"/>
</dbReference>
<dbReference type="RefSeq" id="WP_059327619.1">
    <property type="nucleotide sequence ID" value="NZ_LQTO01000055.1"/>
</dbReference>
<name>A0A377E383_ECOLX</name>
<evidence type="ECO:0000256" key="3">
    <source>
        <dbReference type="ARBA" id="ARBA00022989"/>
    </source>
</evidence>
<evidence type="ECO:0000256" key="1">
    <source>
        <dbReference type="ARBA" id="ARBA00004167"/>
    </source>
</evidence>
<evidence type="ECO:0000313" key="6">
    <source>
        <dbReference type="EMBL" id="STM58038.1"/>
    </source>
</evidence>
<dbReference type="InterPro" id="IPR007452">
    <property type="entry name" value="TamB_C"/>
</dbReference>
<keyword evidence="3" id="KW-1133">Transmembrane helix</keyword>
<dbReference type="GO" id="GO:0097347">
    <property type="term" value="C:TAM protein secretion complex"/>
    <property type="evidence" value="ECO:0007669"/>
    <property type="project" value="TreeGrafter"/>
</dbReference>
<dbReference type="Pfam" id="PF04357">
    <property type="entry name" value="TamB"/>
    <property type="match status" value="1"/>
</dbReference>
<keyword evidence="2" id="KW-0812">Transmembrane</keyword>
<gene>
    <name evidence="6" type="primary">tamB_1</name>
    <name evidence="6" type="ORF">NCTC10429_04636</name>
</gene>
<dbReference type="GO" id="GO:0009306">
    <property type="term" value="P:protein secretion"/>
    <property type="evidence" value="ECO:0007669"/>
    <property type="project" value="InterPro"/>
</dbReference>